<feature type="compositionally biased region" description="Polar residues" evidence="1">
    <location>
        <begin position="63"/>
        <end position="74"/>
    </location>
</feature>
<evidence type="ECO:0000313" key="2">
    <source>
        <dbReference type="EMBL" id="KAE9048124.1"/>
    </source>
</evidence>
<accession>A0A6A3NY38</accession>
<evidence type="ECO:0000313" key="4">
    <source>
        <dbReference type="Proteomes" id="UP000429607"/>
    </source>
</evidence>
<dbReference type="EMBL" id="QXFV01000153">
    <property type="protein sequence ID" value="KAE9048124.1"/>
    <property type="molecule type" value="Genomic_DNA"/>
</dbReference>
<organism evidence="2 4">
    <name type="scientific">Phytophthora rubi</name>
    <dbReference type="NCBI Taxonomy" id="129364"/>
    <lineage>
        <taxon>Eukaryota</taxon>
        <taxon>Sar</taxon>
        <taxon>Stramenopiles</taxon>
        <taxon>Oomycota</taxon>
        <taxon>Peronosporomycetes</taxon>
        <taxon>Peronosporales</taxon>
        <taxon>Peronosporaceae</taxon>
        <taxon>Phytophthora</taxon>
    </lineage>
</organism>
<name>A0A6A3NY38_9STRA</name>
<dbReference type="Proteomes" id="UP000429607">
    <property type="component" value="Unassembled WGS sequence"/>
</dbReference>
<proteinExistence type="predicted"/>
<reference evidence="2 4" key="1">
    <citation type="submission" date="2018-09" db="EMBL/GenBank/DDBJ databases">
        <title>Genomic investigation of the strawberry pathogen Phytophthora fragariae indicates pathogenicity is determined by transcriptional variation in three key races.</title>
        <authorList>
            <person name="Adams T.M."/>
            <person name="Armitage A.D."/>
            <person name="Sobczyk M.K."/>
            <person name="Bates H.J."/>
            <person name="Dunwell J.M."/>
            <person name="Nellist C.F."/>
            <person name="Harrison R.J."/>
        </authorList>
    </citation>
    <scope>NUCLEOTIDE SEQUENCE [LARGE SCALE GENOMIC DNA]</scope>
    <source>
        <strain evidence="2 4">SCRP249</strain>
        <strain evidence="3 5">SCRP333</strain>
    </source>
</reference>
<sequence length="109" mass="12021">MVNAIDDYSTQPGPFAALDEEDDDEEKKEVSGTGPTSGSKSAPLDFTQDSTPPSTPQTPRPSNANNRLTRGSYCSAQTRTRQMTRMPWIPGSHSLGQLRKPVLLWRTTR</sequence>
<gene>
    <name evidence="2" type="ORF">PR001_g3938</name>
    <name evidence="3" type="ORF">PR003_g7515</name>
</gene>
<evidence type="ECO:0000313" key="3">
    <source>
        <dbReference type="EMBL" id="KAE9346282.1"/>
    </source>
</evidence>
<evidence type="ECO:0000313" key="5">
    <source>
        <dbReference type="Proteomes" id="UP000434957"/>
    </source>
</evidence>
<keyword evidence="5" id="KW-1185">Reference proteome</keyword>
<feature type="region of interest" description="Disordered" evidence="1">
    <location>
        <begin position="1"/>
        <end position="74"/>
    </location>
</feature>
<evidence type="ECO:0000256" key="1">
    <source>
        <dbReference type="SAM" id="MobiDB-lite"/>
    </source>
</evidence>
<dbReference type="AlphaFoldDB" id="A0A6A3NY38"/>
<comment type="caution">
    <text evidence="2">The sequence shown here is derived from an EMBL/GenBank/DDBJ whole genome shotgun (WGS) entry which is preliminary data.</text>
</comment>
<dbReference type="EMBL" id="QXFT01000356">
    <property type="protein sequence ID" value="KAE9346282.1"/>
    <property type="molecule type" value="Genomic_DNA"/>
</dbReference>
<dbReference type="Proteomes" id="UP000434957">
    <property type="component" value="Unassembled WGS sequence"/>
</dbReference>
<protein>
    <submittedName>
        <fullName evidence="2">Uncharacterized protein</fullName>
    </submittedName>
</protein>